<reference evidence="1" key="1">
    <citation type="submission" date="2021-03" db="EMBL/GenBank/DDBJ databases">
        <title>Chromosome level genome of the anhydrobiotic midge Polypedilum vanderplanki.</title>
        <authorList>
            <person name="Yoshida Y."/>
            <person name="Kikawada T."/>
            <person name="Gusev O."/>
        </authorList>
    </citation>
    <scope>NUCLEOTIDE SEQUENCE</scope>
    <source>
        <strain evidence="1">NIAS01</strain>
        <tissue evidence="1">Whole body or cell culture</tissue>
    </source>
</reference>
<evidence type="ECO:0000313" key="1">
    <source>
        <dbReference type="EMBL" id="KAG5670197.1"/>
    </source>
</evidence>
<proteinExistence type="predicted"/>
<evidence type="ECO:0000313" key="2">
    <source>
        <dbReference type="Proteomes" id="UP001107558"/>
    </source>
</evidence>
<dbReference type="EMBL" id="JADBJN010000003">
    <property type="protein sequence ID" value="KAG5670197.1"/>
    <property type="molecule type" value="Genomic_DNA"/>
</dbReference>
<sequence>MKKECANYGCGNFKPPSLMCEKLCGHLICERCSKKFSFCLNCEKENYNAKTIEANLVSRINALEKDVQEMSMKFNMFFKNLHHAVL</sequence>
<keyword evidence="2" id="KW-1185">Reference proteome</keyword>
<protein>
    <recommendedName>
        <fullName evidence="3">RING-type domain-containing protein</fullName>
    </recommendedName>
</protein>
<dbReference type="Proteomes" id="UP001107558">
    <property type="component" value="Chromosome 3"/>
</dbReference>
<gene>
    <name evidence="1" type="ORF">PVAND_000475</name>
</gene>
<name>A0A9J6BK83_POLVA</name>
<evidence type="ECO:0008006" key="3">
    <source>
        <dbReference type="Google" id="ProtNLM"/>
    </source>
</evidence>
<dbReference type="AlphaFoldDB" id="A0A9J6BK83"/>
<accession>A0A9J6BK83</accession>
<organism evidence="1 2">
    <name type="scientific">Polypedilum vanderplanki</name>
    <name type="common">Sleeping chironomid midge</name>
    <dbReference type="NCBI Taxonomy" id="319348"/>
    <lineage>
        <taxon>Eukaryota</taxon>
        <taxon>Metazoa</taxon>
        <taxon>Ecdysozoa</taxon>
        <taxon>Arthropoda</taxon>
        <taxon>Hexapoda</taxon>
        <taxon>Insecta</taxon>
        <taxon>Pterygota</taxon>
        <taxon>Neoptera</taxon>
        <taxon>Endopterygota</taxon>
        <taxon>Diptera</taxon>
        <taxon>Nematocera</taxon>
        <taxon>Chironomoidea</taxon>
        <taxon>Chironomidae</taxon>
        <taxon>Chironominae</taxon>
        <taxon>Polypedilum</taxon>
        <taxon>Polypedilum</taxon>
    </lineage>
</organism>
<comment type="caution">
    <text evidence="1">The sequence shown here is derived from an EMBL/GenBank/DDBJ whole genome shotgun (WGS) entry which is preliminary data.</text>
</comment>